<sequence length="54" mass="6086">MGRLKSIQRIAAFHSLVSSWHPPPLSPTHTSTLRLRGPKNAFRFPPLVDPCRLP</sequence>
<reference evidence="1" key="2">
    <citation type="submission" date="2019-01" db="UniProtKB">
        <authorList>
            <consortium name="EnsemblPlants"/>
        </authorList>
    </citation>
    <scope>IDENTIFICATION</scope>
    <source>
        <strain evidence="1">cv. Heinz 1706</strain>
    </source>
</reference>
<dbReference type="AlphaFoldDB" id="A0A3Q7FHZ9"/>
<dbReference type="Gramene" id="Solyc03g031640.1.1">
    <property type="protein sequence ID" value="Solyc03g031640.1.1.1"/>
    <property type="gene ID" value="Solyc03g031640.1"/>
</dbReference>
<protein>
    <submittedName>
        <fullName evidence="1">Uncharacterized protein</fullName>
    </submittedName>
</protein>
<accession>A0A3Q7FHZ9</accession>
<dbReference type="InParanoid" id="A0A3Q7FHZ9"/>
<name>A0A3Q7FHZ9_SOLLC</name>
<dbReference type="PaxDb" id="4081-Solyc03g031640.1.1"/>
<organism evidence="1">
    <name type="scientific">Solanum lycopersicum</name>
    <name type="common">Tomato</name>
    <name type="synonym">Lycopersicon esculentum</name>
    <dbReference type="NCBI Taxonomy" id="4081"/>
    <lineage>
        <taxon>Eukaryota</taxon>
        <taxon>Viridiplantae</taxon>
        <taxon>Streptophyta</taxon>
        <taxon>Embryophyta</taxon>
        <taxon>Tracheophyta</taxon>
        <taxon>Spermatophyta</taxon>
        <taxon>Magnoliopsida</taxon>
        <taxon>eudicotyledons</taxon>
        <taxon>Gunneridae</taxon>
        <taxon>Pentapetalae</taxon>
        <taxon>asterids</taxon>
        <taxon>lamiids</taxon>
        <taxon>Solanales</taxon>
        <taxon>Solanaceae</taxon>
        <taxon>Solanoideae</taxon>
        <taxon>Solaneae</taxon>
        <taxon>Solanum</taxon>
        <taxon>Solanum subgen. Lycopersicon</taxon>
    </lineage>
</organism>
<dbReference type="Proteomes" id="UP000004994">
    <property type="component" value="Chromosome 3"/>
</dbReference>
<reference evidence="1" key="1">
    <citation type="journal article" date="2012" name="Nature">
        <title>The tomato genome sequence provides insights into fleshy fruit evolution.</title>
        <authorList>
            <consortium name="Tomato Genome Consortium"/>
        </authorList>
    </citation>
    <scope>NUCLEOTIDE SEQUENCE [LARGE SCALE GENOMIC DNA]</scope>
    <source>
        <strain evidence="1">cv. Heinz 1706</strain>
    </source>
</reference>
<evidence type="ECO:0000313" key="1">
    <source>
        <dbReference type="EnsemblPlants" id="Solyc03g031640.1.1.1"/>
    </source>
</evidence>
<proteinExistence type="predicted"/>
<evidence type="ECO:0000313" key="2">
    <source>
        <dbReference type="Proteomes" id="UP000004994"/>
    </source>
</evidence>
<keyword evidence="2" id="KW-1185">Reference proteome</keyword>
<dbReference type="EnsemblPlants" id="Solyc03g031640.1.1">
    <property type="protein sequence ID" value="Solyc03g031640.1.1.1"/>
    <property type="gene ID" value="Solyc03g031640.1"/>
</dbReference>